<feature type="non-terminal residue" evidence="3">
    <location>
        <position position="435"/>
    </location>
</feature>
<feature type="non-terminal residue" evidence="3">
    <location>
        <position position="1"/>
    </location>
</feature>
<dbReference type="Proteomes" id="UP000824469">
    <property type="component" value="Unassembled WGS sequence"/>
</dbReference>
<dbReference type="Gene3D" id="1.10.287.1490">
    <property type="match status" value="1"/>
</dbReference>
<feature type="transmembrane region" description="Helical" evidence="2">
    <location>
        <begin position="383"/>
        <end position="406"/>
    </location>
</feature>
<dbReference type="Gene3D" id="1.20.120.20">
    <property type="entry name" value="Apolipoprotein"/>
    <property type="match status" value="1"/>
</dbReference>
<feature type="region of interest" description="Disordered" evidence="1">
    <location>
        <begin position="416"/>
        <end position="435"/>
    </location>
</feature>
<dbReference type="OMA" id="EFIWFTA"/>
<keyword evidence="2" id="KW-1133">Transmembrane helix</keyword>
<evidence type="ECO:0000313" key="3">
    <source>
        <dbReference type="EMBL" id="KAH9306703.1"/>
    </source>
</evidence>
<sequence length="435" mass="49373">ADAGLESLEPQTNAAPNPNPALLQDLENLKQEVEKLESKAHSLELTIEDKNYELRNKESTIDKKEKLIEENSKTISSLKIEVEALQKKGTGDLEAKATEAYEQVADLEKQVDKLKESLEQQKLKQESLESRAREAVSREKELSVKFEKLQKVVTEQKARIQKAEQALQFAETTMLKAQAEAKVKAEEIKKVHGAWLPPWLAVRMDKVQAFVTAYWAKHGKPAMQTVLEKASEKAVAVHDWAKPHIDTAKTSVQKWTPVVKKQWQHVIVTVSPHMEAFKVKVINSYEVSRETLSPHLVKAQELLRPHVQTVKDLSGPYIDQVASIAQPHIDKAKVTLQPYQDQAIHAYRRSLTTATDYHHQLQGYVRKRLKQHELTAAFATKELVWFLASALLALPVLGMFMVYSSIFSSSKKVRKHVRSGHAGNANRKHKRRHVD</sequence>
<gene>
    <name evidence="3" type="ORF">KI387_011107</name>
</gene>
<protein>
    <submittedName>
        <fullName evidence="3">Uncharacterized protein</fullName>
    </submittedName>
</protein>
<evidence type="ECO:0000256" key="1">
    <source>
        <dbReference type="SAM" id="MobiDB-lite"/>
    </source>
</evidence>
<reference evidence="3 4" key="1">
    <citation type="journal article" date="2021" name="Nat. Plants">
        <title>The Taxus genome provides insights into paclitaxel biosynthesis.</title>
        <authorList>
            <person name="Xiong X."/>
            <person name="Gou J."/>
            <person name="Liao Q."/>
            <person name="Li Y."/>
            <person name="Zhou Q."/>
            <person name="Bi G."/>
            <person name="Li C."/>
            <person name="Du R."/>
            <person name="Wang X."/>
            <person name="Sun T."/>
            <person name="Guo L."/>
            <person name="Liang H."/>
            <person name="Lu P."/>
            <person name="Wu Y."/>
            <person name="Zhang Z."/>
            <person name="Ro D.K."/>
            <person name="Shang Y."/>
            <person name="Huang S."/>
            <person name="Yan J."/>
        </authorList>
    </citation>
    <scope>NUCLEOTIDE SEQUENCE [LARGE SCALE GENOMIC DNA]</scope>
    <source>
        <strain evidence="3">Ta-2019</strain>
    </source>
</reference>
<evidence type="ECO:0000313" key="4">
    <source>
        <dbReference type="Proteomes" id="UP000824469"/>
    </source>
</evidence>
<keyword evidence="2" id="KW-0472">Membrane</keyword>
<dbReference type="PANTHER" id="PTHR34360">
    <property type="entry name" value="OS08G0519400 PROTEIN"/>
    <property type="match status" value="1"/>
</dbReference>
<name>A0AA38FNL7_TAXCH</name>
<accession>A0AA38FNL7</accession>
<dbReference type="AlphaFoldDB" id="A0AA38FNL7"/>
<keyword evidence="4" id="KW-1185">Reference proteome</keyword>
<dbReference type="EMBL" id="JAHRHJ020000008">
    <property type="protein sequence ID" value="KAH9306703.1"/>
    <property type="molecule type" value="Genomic_DNA"/>
</dbReference>
<feature type="region of interest" description="Disordered" evidence="1">
    <location>
        <begin position="1"/>
        <end position="21"/>
    </location>
</feature>
<proteinExistence type="predicted"/>
<feature type="compositionally biased region" description="Basic residues" evidence="1">
    <location>
        <begin position="426"/>
        <end position="435"/>
    </location>
</feature>
<organism evidence="3 4">
    <name type="scientific">Taxus chinensis</name>
    <name type="common">Chinese yew</name>
    <name type="synonym">Taxus wallichiana var. chinensis</name>
    <dbReference type="NCBI Taxonomy" id="29808"/>
    <lineage>
        <taxon>Eukaryota</taxon>
        <taxon>Viridiplantae</taxon>
        <taxon>Streptophyta</taxon>
        <taxon>Embryophyta</taxon>
        <taxon>Tracheophyta</taxon>
        <taxon>Spermatophyta</taxon>
        <taxon>Pinopsida</taxon>
        <taxon>Pinidae</taxon>
        <taxon>Conifers II</taxon>
        <taxon>Cupressales</taxon>
        <taxon>Taxaceae</taxon>
        <taxon>Taxus</taxon>
    </lineage>
</organism>
<evidence type="ECO:0000256" key="2">
    <source>
        <dbReference type="SAM" id="Phobius"/>
    </source>
</evidence>
<dbReference type="PANTHER" id="PTHR34360:SF1">
    <property type="entry name" value="OS08G0519400 PROTEIN"/>
    <property type="match status" value="1"/>
</dbReference>
<keyword evidence="2" id="KW-0812">Transmembrane</keyword>
<comment type="caution">
    <text evidence="3">The sequence shown here is derived from an EMBL/GenBank/DDBJ whole genome shotgun (WGS) entry which is preliminary data.</text>
</comment>